<feature type="chain" id="PRO_5047275194" evidence="2">
    <location>
        <begin position="23"/>
        <end position="297"/>
    </location>
</feature>
<keyword evidence="2" id="KW-0732">Signal</keyword>
<feature type="signal peptide" evidence="2">
    <location>
        <begin position="1"/>
        <end position="22"/>
    </location>
</feature>
<evidence type="ECO:0000256" key="1">
    <source>
        <dbReference type="SAM" id="MobiDB-lite"/>
    </source>
</evidence>
<protein>
    <submittedName>
        <fullName evidence="3">Uncharacterized protein</fullName>
    </submittedName>
</protein>
<accession>A0ABZ2M060</accession>
<dbReference type="Proteomes" id="UP001370348">
    <property type="component" value="Chromosome"/>
</dbReference>
<dbReference type="InterPro" id="IPR012899">
    <property type="entry name" value="LTXXQ"/>
</dbReference>
<gene>
    <name evidence="3" type="ORF">LZC94_03620</name>
</gene>
<dbReference type="RefSeq" id="WP_394825994.1">
    <property type="nucleotide sequence ID" value="NZ_CP089984.1"/>
</dbReference>
<organism evidence="3 4">
    <name type="scientific">Pendulispora albinea</name>
    <dbReference type="NCBI Taxonomy" id="2741071"/>
    <lineage>
        <taxon>Bacteria</taxon>
        <taxon>Pseudomonadati</taxon>
        <taxon>Myxococcota</taxon>
        <taxon>Myxococcia</taxon>
        <taxon>Myxococcales</taxon>
        <taxon>Sorangiineae</taxon>
        <taxon>Pendulisporaceae</taxon>
        <taxon>Pendulispora</taxon>
    </lineage>
</organism>
<dbReference type="Gene3D" id="1.20.120.1490">
    <property type="match status" value="2"/>
</dbReference>
<dbReference type="PROSITE" id="PS51257">
    <property type="entry name" value="PROKAR_LIPOPROTEIN"/>
    <property type="match status" value="1"/>
</dbReference>
<keyword evidence="4" id="KW-1185">Reference proteome</keyword>
<dbReference type="EMBL" id="CP089984">
    <property type="protein sequence ID" value="WXB16370.1"/>
    <property type="molecule type" value="Genomic_DNA"/>
</dbReference>
<feature type="compositionally biased region" description="Basic and acidic residues" evidence="1">
    <location>
        <begin position="161"/>
        <end position="178"/>
    </location>
</feature>
<reference evidence="3 4" key="1">
    <citation type="submission" date="2021-12" db="EMBL/GenBank/DDBJ databases">
        <title>Discovery of the Pendulisporaceae a myxobacterial family with distinct sporulation behavior and unique specialized metabolism.</title>
        <authorList>
            <person name="Garcia R."/>
            <person name="Popoff A."/>
            <person name="Bader C.D."/>
            <person name="Loehr J."/>
            <person name="Walesch S."/>
            <person name="Walt C."/>
            <person name="Boldt J."/>
            <person name="Bunk B."/>
            <person name="Haeckl F.J.F.P.J."/>
            <person name="Gunesch A.P."/>
            <person name="Birkelbach J."/>
            <person name="Nuebel U."/>
            <person name="Pietschmann T."/>
            <person name="Bach T."/>
            <person name="Mueller R."/>
        </authorList>
    </citation>
    <scope>NUCLEOTIDE SEQUENCE [LARGE SCALE GENOMIC DNA]</scope>
    <source>
        <strain evidence="3 4">MSr11954</strain>
    </source>
</reference>
<proteinExistence type="predicted"/>
<dbReference type="Pfam" id="PF07813">
    <property type="entry name" value="LTXXQ"/>
    <property type="match status" value="1"/>
</dbReference>
<sequence>MTRRFSILLFACASMLASMATAACGSSVVDKPAETAASQQAITTTSEHGPVRVLADALGSVSLRPSQRTEIQKLFAEADARHTAAKAQSKTGRADLLNALAAQVEQGRVDRAALAPKEQALDAAWKTSRDADRAALEKLHALLDPAQRTALIDAIQLTKHDDASAGDGGRGDRGESKRHGGWGRGRGRGKHHRGHDRFAKLGEDLKLTDDQKAKLFEALRAERGKDRPNHPPHTKLEAIFTAFKSDHFKMDEVAPQTELHEPLARTLRLTEITVPLLTPEQRATLAAKIRERAKHAD</sequence>
<name>A0ABZ2M060_9BACT</name>
<evidence type="ECO:0000313" key="3">
    <source>
        <dbReference type="EMBL" id="WXB16370.1"/>
    </source>
</evidence>
<evidence type="ECO:0000256" key="2">
    <source>
        <dbReference type="SAM" id="SignalP"/>
    </source>
</evidence>
<feature type="compositionally biased region" description="Basic residues" evidence="1">
    <location>
        <begin position="179"/>
        <end position="195"/>
    </location>
</feature>
<evidence type="ECO:0000313" key="4">
    <source>
        <dbReference type="Proteomes" id="UP001370348"/>
    </source>
</evidence>
<feature type="region of interest" description="Disordered" evidence="1">
    <location>
        <begin position="161"/>
        <end position="195"/>
    </location>
</feature>